<evidence type="ECO:0000313" key="3">
    <source>
        <dbReference type="Proteomes" id="UP000239415"/>
    </source>
</evidence>
<proteinExistence type="predicted"/>
<organism evidence="2 3">
    <name type="scientific">Actinoplanes italicus</name>
    <dbReference type="NCBI Taxonomy" id="113567"/>
    <lineage>
        <taxon>Bacteria</taxon>
        <taxon>Bacillati</taxon>
        <taxon>Actinomycetota</taxon>
        <taxon>Actinomycetes</taxon>
        <taxon>Micromonosporales</taxon>
        <taxon>Micromonosporaceae</taxon>
        <taxon>Actinoplanes</taxon>
    </lineage>
</organism>
<dbReference type="Gene3D" id="1.20.1420.60">
    <property type="match status" value="1"/>
</dbReference>
<sequence>MFDVSAPRLVVSSEALATDDESVIRSFASIISVMLEEGAAAEHLADGALAAYHTDFYLTQVGNGGFAQFLWNGGRDAEVLLQVRDGLSRFGGEAHQAVFEHSVAGWNALSPDEQAEFAASGLFGSNPLRDRLSRTDDEYFALHFTDPLADRLAAWLRTHPALQSVPRAELERYVAARMAAVTA</sequence>
<comment type="caution">
    <text evidence="2">The sequence shown here is derived from an EMBL/GenBank/DDBJ whole genome shotgun (WGS) entry which is preliminary data.</text>
</comment>
<feature type="domain" description="DNA mimic protein DMP19 C-terminal" evidence="1">
    <location>
        <begin position="43"/>
        <end position="159"/>
    </location>
</feature>
<dbReference type="AlphaFoldDB" id="A0A2T0KFY6"/>
<protein>
    <submittedName>
        <fullName evidence="2">Uncharacterized protein DUF4375</fullName>
    </submittedName>
</protein>
<dbReference type="EMBL" id="PVMZ01000005">
    <property type="protein sequence ID" value="PRX22271.1"/>
    <property type="molecule type" value="Genomic_DNA"/>
</dbReference>
<dbReference type="Proteomes" id="UP000239415">
    <property type="component" value="Unassembled WGS sequence"/>
</dbReference>
<name>A0A2T0KFY6_9ACTN</name>
<evidence type="ECO:0000259" key="1">
    <source>
        <dbReference type="Pfam" id="PF14300"/>
    </source>
</evidence>
<dbReference type="OrthoDB" id="3720724at2"/>
<accession>A0A2T0KFY6</accession>
<dbReference type="Pfam" id="PF14300">
    <property type="entry name" value="DMP19"/>
    <property type="match status" value="1"/>
</dbReference>
<dbReference type="RefSeq" id="WP_106319004.1">
    <property type="nucleotide sequence ID" value="NZ_BOMO01000029.1"/>
</dbReference>
<reference evidence="2 3" key="1">
    <citation type="submission" date="2018-03" db="EMBL/GenBank/DDBJ databases">
        <title>Genomic Encyclopedia of Archaeal and Bacterial Type Strains, Phase II (KMG-II): from individual species to whole genera.</title>
        <authorList>
            <person name="Goeker M."/>
        </authorList>
    </citation>
    <scope>NUCLEOTIDE SEQUENCE [LARGE SCALE GENOMIC DNA]</scope>
    <source>
        <strain evidence="2 3">DSM 43146</strain>
    </source>
</reference>
<evidence type="ECO:0000313" key="2">
    <source>
        <dbReference type="EMBL" id="PRX22271.1"/>
    </source>
</evidence>
<keyword evidence="3" id="KW-1185">Reference proteome</keyword>
<gene>
    <name evidence="2" type="ORF">CLV67_105448</name>
</gene>
<dbReference type="InterPro" id="IPR025402">
    <property type="entry name" value="DMP19_C"/>
</dbReference>